<comment type="caution">
    <text evidence="1">The sequence shown here is derived from an EMBL/GenBank/DDBJ whole genome shotgun (WGS) entry which is preliminary data.</text>
</comment>
<gene>
    <name evidence="3" type="ORF">B0H16DRAFT_1305265</name>
    <name evidence="2" type="ORF">B0H16DRAFT_1310431</name>
    <name evidence="1" type="ORF">B0H16DRAFT_1347914</name>
</gene>
<feature type="non-terminal residue" evidence="1">
    <location>
        <position position="1"/>
    </location>
</feature>
<evidence type="ECO:0000313" key="1">
    <source>
        <dbReference type="EMBL" id="KAJ7701676.1"/>
    </source>
</evidence>
<name>A0AAD7DXK8_9AGAR</name>
<dbReference type="EMBL" id="JARKIB010000014">
    <property type="protein sequence ID" value="KAJ7772195.1"/>
    <property type="molecule type" value="Genomic_DNA"/>
</dbReference>
<proteinExistence type="predicted"/>
<dbReference type="Proteomes" id="UP001215598">
    <property type="component" value="Unassembled WGS sequence"/>
</dbReference>
<dbReference type="EMBL" id="JARKIB010000526">
    <property type="protein sequence ID" value="KAJ7701676.1"/>
    <property type="molecule type" value="Genomic_DNA"/>
</dbReference>
<reference evidence="1" key="1">
    <citation type="submission" date="2023-03" db="EMBL/GenBank/DDBJ databases">
        <title>Massive genome expansion in bonnet fungi (Mycena s.s.) driven by repeated elements and novel gene families across ecological guilds.</title>
        <authorList>
            <consortium name="Lawrence Berkeley National Laboratory"/>
            <person name="Harder C.B."/>
            <person name="Miyauchi S."/>
            <person name="Viragh M."/>
            <person name="Kuo A."/>
            <person name="Thoen E."/>
            <person name="Andreopoulos B."/>
            <person name="Lu D."/>
            <person name="Skrede I."/>
            <person name="Drula E."/>
            <person name="Henrissat B."/>
            <person name="Morin E."/>
            <person name="Kohler A."/>
            <person name="Barry K."/>
            <person name="LaButti K."/>
            <person name="Morin E."/>
            <person name="Salamov A."/>
            <person name="Lipzen A."/>
            <person name="Mereny Z."/>
            <person name="Hegedus B."/>
            <person name="Baldrian P."/>
            <person name="Stursova M."/>
            <person name="Weitz H."/>
            <person name="Taylor A."/>
            <person name="Grigoriev I.V."/>
            <person name="Nagy L.G."/>
            <person name="Martin F."/>
            <person name="Kauserud H."/>
        </authorList>
    </citation>
    <scope>NUCLEOTIDE SEQUENCE</scope>
    <source>
        <strain evidence="1">CBHHK182m</strain>
    </source>
</reference>
<evidence type="ECO:0000313" key="4">
    <source>
        <dbReference type="Proteomes" id="UP001215598"/>
    </source>
</evidence>
<dbReference type="EMBL" id="JARKIB010000027">
    <property type="protein sequence ID" value="KAJ7764719.1"/>
    <property type="molecule type" value="Genomic_DNA"/>
</dbReference>
<sequence length="68" mass="7635">TVRRNRTAPGLMEALQMLKFVIRQGHGLDFTFGTNKEAEIKWLEALMADQNIVPEDITSFIASLVATE</sequence>
<evidence type="ECO:0000313" key="3">
    <source>
        <dbReference type="EMBL" id="KAJ7772195.1"/>
    </source>
</evidence>
<keyword evidence="4" id="KW-1185">Reference proteome</keyword>
<evidence type="ECO:0000313" key="2">
    <source>
        <dbReference type="EMBL" id="KAJ7764719.1"/>
    </source>
</evidence>
<dbReference type="AlphaFoldDB" id="A0AAD7DXK8"/>
<protein>
    <submittedName>
        <fullName evidence="1">Uncharacterized protein</fullName>
    </submittedName>
</protein>
<accession>A0AAD7DXK8</accession>
<organism evidence="1 4">
    <name type="scientific">Mycena metata</name>
    <dbReference type="NCBI Taxonomy" id="1033252"/>
    <lineage>
        <taxon>Eukaryota</taxon>
        <taxon>Fungi</taxon>
        <taxon>Dikarya</taxon>
        <taxon>Basidiomycota</taxon>
        <taxon>Agaricomycotina</taxon>
        <taxon>Agaricomycetes</taxon>
        <taxon>Agaricomycetidae</taxon>
        <taxon>Agaricales</taxon>
        <taxon>Marasmiineae</taxon>
        <taxon>Mycenaceae</taxon>
        <taxon>Mycena</taxon>
    </lineage>
</organism>